<keyword evidence="6" id="KW-1185">Reference proteome</keyword>
<organism evidence="5 6">
    <name type="scientific">Luteibacter pinisoli</name>
    <dbReference type="NCBI Taxonomy" id="2589080"/>
    <lineage>
        <taxon>Bacteria</taxon>
        <taxon>Pseudomonadati</taxon>
        <taxon>Pseudomonadota</taxon>
        <taxon>Gammaproteobacteria</taxon>
        <taxon>Lysobacterales</taxon>
        <taxon>Rhodanobacteraceae</taxon>
        <taxon>Luteibacter</taxon>
    </lineage>
</organism>
<dbReference type="EMBL" id="CP041046">
    <property type="protein sequence ID" value="QDE39048.1"/>
    <property type="molecule type" value="Genomic_DNA"/>
</dbReference>
<feature type="domain" description="TIR" evidence="4">
    <location>
        <begin position="16"/>
        <end position="123"/>
    </location>
</feature>
<evidence type="ECO:0000256" key="2">
    <source>
        <dbReference type="ARBA" id="ARBA00022803"/>
    </source>
</evidence>
<dbReference type="PANTHER" id="PTHR45641:SF19">
    <property type="entry name" value="NEPHROCYSTIN-3"/>
    <property type="match status" value="1"/>
</dbReference>
<protein>
    <submittedName>
        <fullName evidence="5">Toll/interleukin-1 receptor domain-containing protein</fullName>
    </submittedName>
</protein>
<evidence type="ECO:0000313" key="5">
    <source>
        <dbReference type="EMBL" id="QDE39048.1"/>
    </source>
</evidence>
<sequence>MVAHGTTAAGYRYRAFISYSHRDKAWAAWLHRALETYAIPRRLVGRVTDFGAVPARLVPIFRDSDELATARDLGQKVAEALEQSACLLVICSPDAAISRWVDEEVRTYQRLGGAERIFCLVVAGEPNASRIAGRGAEECFPPALRQRYDAEGNLTNVAIEPLAADVRPGGDGKADARIKLIAGMLGLDLDALKRRDLQRRARRAMALSAVAVAMMLVTTFLAINATLARREAVAASEVAERRQKDAEDLVAFMLGDLNDKLAEVSRLDIMEAVDDRAMAYFQAQPTHEVSDRALLQRATALEKIGSVRLDQGRLDAALASYDAARTVAARLATEQPGDTARQVLLAETLSFIGMVHWRLGRLDEAQRSFADAQSVLDRAEPAAAGDRELHFQQAMLDNNMGRVLEARGSLDDAGKQYRSMLERMQHLTAAEPDNADWAEWLGSAYVNLGKLALMRGELAAAIAHFAADEAIQAKRYRDDPKDVNRRDALLTVHAILGRTQALAGDVKAGTDRLQQAVDMAVALVPVDPTNTDAQEHVALFATQLARLRRLTGETAAARAMLDKALPIFASLQKKDARNAGWQREYAEARTEESSQLALRGDGIAALAAADDAMRTLAPLRSAQPDDRSTLLAMLGARLAAADVTVDSKEARGLRETVLHEAGTVKSGQGDPRLVALQVDALLSLGRRSDAEPAIRQLWTAGYRDIALVQRLRRNTIEYPVNEAFQRELVAATAGGSR</sequence>
<dbReference type="RefSeq" id="WP_139981159.1">
    <property type="nucleotide sequence ID" value="NZ_CP041046.1"/>
</dbReference>
<dbReference type="InterPro" id="IPR011990">
    <property type="entry name" value="TPR-like_helical_dom_sf"/>
</dbReference>
<dbReference type="Gene3D" id="1.25.40.10">
    <property type="entry name" value="Tetratricopeptide repeat domain"/>
    <property type="match status" value="2"/>
</dbReference>
<proteinExistence type="predicted"/>
<keyword evidence="5" id="KW-0675">Receptor</keyword>
<name>A0A4Y5Z421_9GAMM</name>
<dbReference type="Pfam" id="PF13676">
    <property type="entry name" value="TIR_2"/>
    <property type="match status" value="1"/>
</dbReference>
<dbReference type="AlphaFoldDB" id="A0A4Y5Z421"/>
<dbReference type="Proteomes" id="UP000316093">
    <property type="component" value="Chromosome"/>
</dbReference>
<evidence type="ECO:0000259" key="4">
    <source>
        <dbReference type="Pfam" id="PF13676"/>
    </source>
</evidence>
<gene>
    <name evidence="5" type="ORF">FIV34_07465</name>
</gene>
<dbReference type="SMART" id="SM00028">
    <property type="entry name" value="TPR"/>
    <property type="match status" value="4"/>
</dbReference>
<dbReference type="SUPFAM" id="SSF52200">
    <property type="entry name" value="Toll/Interleukin receptor TIR domain"/>
    <property type="match status" value="1"/>
</dbReference>
<keyword evidence="3" id="KW-0812">Transmembrane</keyword>
<keyword evidence="1" id="KW-0677">Repeat</keyword>
<dbReference type="InterPro" id="IPR035897">
    <property type="entry name" value="Toll_tir_struct_dom_sf"/>
</dbReference>
<keyword evidence="3" id="KW-0472">Membrane</keyword>
<evidence type="ECO:0000256" key="3">
    <source>
        <dbReference type="SAM" id="Phobius"/>
    </source>
</evidence>
<dbReference type="GO" id="GO:0007165">
    <property type="term" value="P:signal transduction"/>
    <property type="evidence" value="ECO:0007669"/>
    <property type="project" value="InterPro"/>
</dbReference>
<dbReference type="Gene3D" id="3.40.50.10140">
    <property type="entry name" value="Toll/interleukin-1 receptor homology (TIR) domain"/>
    <property type="match status" value="1"/>
</dbReference>
<evidence type="ECO:0000256" key="1">
    <source>
        <dbReference type="ARBA" id="ARBA00022737"/>
    </source>
</evidence>
<dbReference type="InterPro" id="IPR019734">
    <property type="entry name" value="TPR_rpt"/>
</dbReference>
<accession>A0A4Y5Z421</accession>
<dbReference type="SUPFAM" id="SSF48452">
    <property type="entry name" value="TPR-like"/>
    <property type="match status" value="1"/>
</dbReference>
<dbReference type="InterPro" id="IPR000157">
    <property type="entry name" value="TIR_dom"/>
</dbReference>
<dbReference type="PANTHER" id="PTHR45641">
    <property type="entry name" value="TETRATRICOPEPTIDE REPEAT PROTEIN (AFU_ORTHOLOGUE AFUA_6G03870)"/>
    <property type="match status" value="1"/>
</dbReference>
<reference evidence="5 6" key="1">
    <citation type="submission" date="2019-06" db="EMBL/GenBank/DDBJ databases">
        <title>A complete genome sequence for Luteibacter pinisoli MAH-14.</title>
        <authorList>
            <person name="Baltrus D.A."/>
        </authorList>
    </citation>
    <scope>NUCLEOTIDE SEQUENCE [LARGE SCALE GENOMIC DNA]</scope>
    <source>
        <strain evidence="5 6">MAH-14</strain>
    </source>
</reference>
<keyword evidence="2" id="KW-0802">TPR repeat</keyword>
<keyword evidence="3" id="KW-1133">Transmembrane helix</keyword>
<evidence type="ECO:0000313" key="6">
    <source>
        <dbReference type="Proteomes" id="UP000316093"/>
    </source>
</evidence>
<dbReference type="KEGG" id="lpy:FIV34_07465"/>
<feature type="transmembrane region" description="Helical" evidence="3">
    <location>
        <begin position="204"/>
        <end position="223"/>
    </location>
</feature>
<dbReference type="OrthoDB" id="7308181at2"/>